<sequence>MANTIICPHCKRQVELSEALQHELTEKASLEIEDLKKTIQEKDKKVQEMRDRELELREEKRKLETAKKEMGLELARQLDEEKKKLEDQVLKQAAEDHRLKDLEKEKTINDLKNQLQKALRKAQQGSQQTQGEVMELDLEELLADAFSNDEILPVGKGVRGADIKQVVRSPKGYICGVILWEIKRTKAWSDGWVTKLKEDLRAEKANVPVIVSIETPKEAESGMGVKDGVWVVKYPLVLALGSLLRKSLLDVGYEKAVSLNRGKKADILYEYVTGHEFRQQVEALAESYHEMQEQLEKERIAMQRQWKAREMHIRKMIGATAEMYGSMQGLVGSSMPQVKGLEMMELESGE</sequence>
<evidence type="ECO:0000313" key="2">
    <source>
        <dbReference type="EMBL" id="KKQ75631.1"/>
    </source>
</evidence>
<dbReference type="AlphaFoldDB" id="A0A0G0NEX8"/>
<dbReference type="EMBL" id="LBUZ01000008">
    <property type="protein sequence ID" value="KKQ75631.1"/>
    <property type="molecule type" value="Genomic_DNA"/>
</dbReference>
<dbReference type="Pfam" id="PF09903">
    <property type="entry name" value="DUF2130"/>
    <property type="match status" value="1"/>
</dbReference>
<evidence type="ECO:0000256" key="1">
    <source>
        <dbReference type="SAM" id="Coils"/>
    </source>
</evidence>
<dbReference type="Proteomes" id="UP000034181">
    <property type="component" value="Unassembled WGS sequence"/>
</dbReference>
<evidence type="ECO:0008006" key="4">
    <source>
        <dbReference type="Google" id="ProtNLM"/>
    </source>
</evidence>
<accession>A0A0G0NEX8</accession>
<reference evidence="2 3" key="1">
    <citation type="journal article" date="2015" name="Nature">
        <title>rRNA introns, odd ribosomes, and small enigmatic genomes across a large radiation of phyla.</title>
        <authorList>
            <person name="Brown C.T."/>
            <person name="Hug L.A."/>
            <person name="Thomas B.C."/>
            <person name="Sharon I."/>
            <person name="Castelle C.J."/>
            <person name="Singh A."/>
            <person name="Wilkins M.J."/>
            <person name="Williams K.H."/>
            <person name="Banfield J.F."/>
        </authorList>
    </citation>
    <scope>NUCLEOTIDE SEQUENCE [LARGE SCALE GENOMIC DNA]</scope>
</reference>
<feature type="coiled-coil region" evidence="1">
    <location>
        <begin position="278"/>
        <end position="305"/>
    </location>
</feature>
<proteinExistence type="predicted"/>
<keyword evidence="1" id="KW-0175">Coiled coil</keyword>
<comment type="caution">
    <text evidence="2">The sequence shown here is derived from an EMBL/GenBank/DDBJ whole genome shotgun (WGS) entry which is preliminary data.</text>
</comment>
<feature type="coiled-coil region" evidence="1">
    <location>
        <begin position="25"/>
        <end position="132"/>
    </location>
</feature>
<evidence type="ECO:0000313" key="3">
    <source>
        <dbReference type="Proteomes" id="UP000034181"/>
    </source>
</evidence>
<protein>
    <recommendedName>
        <fullName evidence="4">DUF2130 domain-containing protein</fullName>
    </recommendedName>
</protein>
<gene>
    <name evidence="2" type="ORF">US96_C0008G0017</name>
</gene>
<organism evidence="2 3">
    <name type="scientific">Candidatus Woesebacteria bacterium GW2011_GWB1_38_5b</name>
    <dbReference type="NCBI Taxonomy" id="1618569"/>
    <lineage>
        <taxon>Bacteria</taxon>
        <taxon>Candidatus Woeseibacteriota</taxon>
    </lineage>
</organism>
<dbReference type="InterPro" id="IPR019219">
    <property type="entry name" value="DUF2130"/>
</dbReference>
<name>A0A0G0NEX8_9BACT</name>